<evidence type="ECO:0000256" key="2">
    <source>
        <dbReference type="ARBA" id="ARBA00023002"/>
    </source>
</evidence>
<accession>A0A381X0F1</accession>
<reference evidence="3" key="1">
    <citation type="submission" date="2018-05" db="EMBL/GenBank/DDBJ databases">
        <authorList>
            <person name="Lanie J.A."/>
            <person name="Ng W.-L."/>
            <person name="Kazmierczak K.M."/>
            <person name="Andrzejewski T.M."/>
            <person name="Davidsen T.M."/>
            <person name="Wayne K.J."/>
            <person name="Tettelin H."/>
            <person name="Glass J.I."/>
            <person name="Rusch D."/>
            <person name="Podicherti R."/>
            <person name="Tsui H.-C.T."/>
            <person name="Winkler M.E."/>
        </authorList>
    </citation>
    <scope>NUCLEOTIDE SEQUENCE</scope>
</reference>
<comment type="similarity">
    <text evidence="1">Belongs to the short-chain dehydrogenases/reductases (SDR) family.</text>
</comment>
<dbReference type="PRINTS" id="PR00081">
    <property type="entry name" value="GDHRDH"/>
</dbReference>
<dbReference type="SUPFAM" id="SSF51735">
    <property type="entry name" value="NAD(P)-binding Rossmann-fold domains"/>
    <property type="match status" value="1"/>
</dbReference>
<sequence>MGVLKGKIAVVTGAGRGIGREICLSFAKQGAKIVVNDLGADRDGTGEGKVADEVVKEIQELGSDAVANYDSVVTVEGGNNIFQTCIEAFGAMDILVNNAGILRDRTLYNMEESEWDGVIDVHLKGHYNCSRPFVRYIRDSNRLNCRIINMSSVSGLYGSFGQTNYGAAKAGIAGFTRSLALEVAKYKCTVNTISPGAATRMTFDLIEAAGGKYDETDWTQGPEQIAPVVTWLCSDAADTVTSQIIHSQAGILGIMQQPAVIKSFTTEKLWTVEQLDKLMPELIEAKKHHDVEVSEKGAPKKI</sequence>
<dbReference type="InterPro" id="IPR020904">
    <property type="entry name" value="Sc_DH/Rdtase_CS"/>
</dbReference>
<dbReference type="InterPro" id="IPR002347">
    <property type="entry name" value="SDR_fam"/>
</dbReference>
<dbReference type="PRINTS" id="PR00080">
    <property type="entry name" value="SDRFAMILY"/>
</dbReference>
<evidence type="ECO:0000313" key="3">
    <source>
        <dbReference type="EMBL" id="SVA58205.1"/>
    </source>
</evidence>
<dbReference type="InterPro" id="IPR036291">
    <property type="entry name" value="NAD(P)-bd_dom_sf"/>
</dbReference>
<name>A0A381X0F1_9ZZZZ</name>
<dbReference type="InterPro" id="IPR051687">
    <property type="entry name" value="Peroxisomal_Beta-Oxidation"/>
</dbReference>
<keyword evidence="2" id="KW-0560">Oxidoreductase</keyword>
<organism evidence="3">
    <name type="scientific">marine metagenome</name>
    <dbReference type="NCBI Taxonomy" id="408172"/>
    <lineage>
        <taxon>unclassified sequences</taxon>
        <taxon>metagenomes</taxon>
        <taxon>ecological metagenomes</taxon>
    </lineage>
</organism>
<proteinExistence type="inferred from homology"/>
<evidence type="ECO:0000256" key="1">
    <source>
        <dbReference type="ARBA" id="ARBA00006484"/>
    </source>
</evidence>
<dbReference type="GO" id="GO:0016491">
    <property type="term" value="F:oxidoreductase activity"/>
    <property type="evidence" value="ECO:0007669"/>
    <property type="project" value="UniProtKB-KW"/>
</dbReference>
<evidence type="ECO:0008006" key="4">
    <source>
        <dbReference type="Google" id="ProtNLM"/>
    </source>
</evidence>
<dbReference type="Pfam" id="PF00106">
    <property type="entry name" value="adh_short"/>
    <property type="match status" value="1"/>
</dbReference>
<dbReference type="PROSITE" id="PS00061">
    <property type="entry name" value="ADH_SHORT"/>
    <property type="match status" value="1"/>
</dbReference>
<dbReference type="EMBL" id="UINC01013479">
    <property type="protein sequence ID" value="SVA58205.1"/>
    <property type="molecule type" value="Genomic_DNA"/>
</dbReference>
<dbReference type="AlphaFoldDB" id="A0A381X0F1"/>
<dbReference type="PANTHER" id="PTHR45024">
    <property type="entry name" value="DEHYDROGENASES, SHORT CHAIN"/>
    <property type="match status" value="1"/>
</dbReference>
<dbReference type="Gene3D" id="3.40.50.720">
    <property type="entry name" value="NAD(P)-binding Rossmann-like Domain"/>
    <property type="match status" value="1"/>
</dbReference>
<dbReference type="PANTHER" id="PTHR45024:SF2">
    <property type="entry name" value="SCP2 DOMAIN-CONTAINING PROTEIN"/>
    <property type="match status" value="1"/>
</dbReference>
<protein>
    <recommendedName>
        <fullName evidence="4">SDR family NAD(P)-dependent oxidoreductase</fullName>
    </recommendedName>
</protein>
<gene>
    <name evidence="3" type="ORF">METZ01_LOCUS111059</name>
</gene>
<dbReference type="FunFam" id="3.40.50.720:FF:000173">
    <property type="entry name" value="3-oxoacyl-[acyl-carrier protein] reductase"/>
    <property type="match status" value="1"/>
</dbReference>